<dbReference type="RefSeq" id="WP_091550164.1">
    <property type="nucleotide sequence ID" value="NZ_FNPH01000001.1"/>
</dbReference>
<proteinExistence type="predicted"/>
<dbReference type="STRING" id="405436.SAMN05444365_101174"/>
<dbReference type="OrthoDB" id="3401293at2"/>
<keyword evidence="1" id="KW-0472">Membrane</keyword>
<name>A0A1H3FXQ3_9ACTN</name>
<dbReference type="Proteomes" id="UP000242415">
    <property type="component" value="Unassembled WGS sequence"/>
</dbReference>
<organism evidence="2 3">
    <name type="scientific">Micromonospora pattaloongensis</name>
    <dbReference type="NCBI Taxonomy" id="405436"/>
    <lineage>
        <taxon>Bacteria</taxon>
        <taxon>Bacillati</taxon>
        <taxon>Actinomycetota</taxon>
        <taxon>Actinomycetes</taxon>
        <taxon>Micromonosporales</taxon>
        <taxon>Micromonosporaceae</taxon>
        <taxon>Micromonospora</taxon>
    </lineage>
</organism>
<sequence>MQPDRHESTAPTPAANVFVRHYDRLVRLAFLVAPAGRDPESRLARAHRLVQRCLPWRERAVRTERELLIRVLRRAARRSRTGWPSLRTWAWPAPVDGDRAHDAVVTALGAAPRAVRAAYVLLMVERLPARDAVVVLHEAGWPEGVAHVAAASALRQRLADEQGIPVDRQRALLAGPPADPTVVRLRAPDPVTLRVRRVARLGGAALAAVVALTVVATTLLGVPQRQPAVPQTVGRWATPEASPVAVRRIAARAWAGASELSVATWPARGTRTTDDELVRAAVGAWRQLAEPATDRRTDAATRVRAQAASGGSTPAPLTVAVSSPAGRVTVTTGAGAVAGPPVGTPQLLYAGELDGATVAVLADQTRIATYTLRGGARGLRVEPTPLPEADTGSALRLGPADGPARYLVAPWVTRVETRTADGRGWRPLRVAGGVSDPVPAGARGCGSGPLLRLRSAEVDRTPFLLADLGGTALARLRYLPPTADPAGDGADELDPDGGAGLWSRLGCPLAELRGTAPESATAWELWRGRLPGTTGTSRLVCLRAAFGGGGNRVAAVLLAPERAPSTVAAASGTRLCSRLAPDVAVAWWWRAPTGAWHHLAVGGGAVETVEVTIDGRTRRGGPLVVSGPYPTRPTAAATVRATARDGDPVPVLN</sequence>
<keyword evidence="1" id="KW-0812">Transmembrane</keyword>
<dbReference type="AlphaFoldDB" id="A0A1H3FXQ3"/>
<gene>
    <name evidence="2" type="ORF">SAMN05444365_101174</name>
</gene>
<keyword evidence="1" id="KW-1133">Transmembrane helix</keyword>
<dbReference type="EMBL" id="FNPH01000001">
    <property type="protein sequence ID" value="SDX94899.1"/>
    <property type="molecule type" value="Genomic_DNA"/>
</dbReference>
<accession>A0A1H3FXQ3</accession>
<evidence type="ECO:0008006" key="4">
    <source>
        <dbReference type="Google" id="ProtNLM"/>
    </source>
</evidence>
<feature type="transmembrane region" description="Helical" evidence="1">
    <location>
        <begin position="201"/>
        <end position="222"/>
    </location>
</feature>
<evidence type="ECO:0000313" key="2">
    <source>
        <dbReference type="EMBL" id="SDX94899.1"/>
    </source>
</evidence>
<evidence type="ECO:0000256" key="1">
    <source>
        <dbReference type="SAM" id="Phobius"/>
    </source>
</evidence>
<evidence type="ECO:0000313" key="3">
    <source>
        <dbReference type="Proteomes" id="UP000242415"/>
    </source>
</evidence>
<keyword evidence="3" id="KW-1185">Reference proteome</keyword>
<protein>
    <recommendedName>
        <fullName evidence="4">DNA-directed RNA polymerase specialized sigma subunit, sigma24 family</fullName>
    </recommendedName>
</protein>
<reference evidence="3" key="1">
    <citation type="submission" date="2016-10" db="EMBL/GenBank/DDBJ databases">
        <authorList>
            <person name="Varghese N."/>
            <person name="Submissions S."/>
        </authorList>
    </citation>
    <scope>NUCLEOTIDE SEQUENCE [LARGE SCALE GENOMIC DNA]</scope>
    <source>
        <strain evidence="3">DSM 45245</strain>
    </source>
</reference>